<dbReference type="Pfam" id="PF09299">
    <property type="entry name" value="Mu-transpos_C"/>
    <property type="match status" value="1"/>
</dbReference>
<reference evidence="3 4" key="1">
    <citation type="submission" date="2016-08" db="EMBL/GenBank/DDBJ databases">
        <title>A novel genetic cassette of butanologenic Thermoanaerobacterium thermosaccharolyticum that directly convert cellulose to butanol.</title>
        <authorList>
            <person name="Li T."/>
            <person name="He J."/>
        </authorList>
    </citation>
    <scope>NUCLEOTIDE SEQUENCE [LARGE SCALE GENOMIC DNA]</scope>
    <source>
        <strain evidence="3 4">TG57</strain>
    </source>
</reference>
<evidence type="ECO:0000313" key="3">
    <source>
        <dbReference type="EMBL" id="AST58044.1"/>
    </source>
</evidence>
<evidence type="ECO:0000259" key="2">
    <source>
        <dbReference type="PROSITE" id="PS50994"/>
    </source>
</evidence>
<gene>
    <name evidence="3" type="ORF">Thert_02104</name>
</gene>
<dbReference type="InterPro" id="IPR001584">
    <property type="entry name" value="Integrase_cat-core"/>
</dbReference>
<protein>
    <submittedName>
        <fullName evidence="3">DNA-binding protein</fullName>
    </submittedName>
</protein>
<dbReference type="PROSITE" id="PS50994">
    <property type="entry name" value="INTEGRASE"/>
    <property type="match status" value="1"/>
</dbReference>
<dbReference type="Gene3D" id="3.30.420.10">
    <property type="entry name" value="Ribonuclease H-like superfamily/Ribonuclease H"/>
    <property type="match status" value="1"/>
</dbReference>
<dbReference type="SUPFAM" id="SSF53098">
    <property type="entry name" value="Ribonuclease H-like"/>
    <property type="match status" value="1"/>
</dbReference>
<evidence type="ECO:0000256" key="1">
    <source>
        <dbReference type="SAM" id="MobiDB-lite"/>
    </source>
</evidence>
<dbReference type="GO" id="GO:0003677">
    <property type="term" value="F:DNA binding"/>
    <property type="evidence" value="ECO:0007669"/>
    <property type="project" value="UniProtKB-KW"/>
</dbReference>
<dbReference type="AlphaFoldDB" id="A0A223I0H0"/>
<name>A0A223I0H0_THETR</name>
<organism evidence="3 4">
    <name type="scientific">Thermoanaerobacterium thermosaccharolyticum</name>
    <name type="common">Clostridium thermosaccharolyticum</name>
    <dbReference type="NCBI Taxonomy" id="1517"/>
    <lineage>
        <taxon>Bacteria</taxon>
        <taxon>Bacillati</taxon>
        <taxon>Bacillota</taxon>
        <taxon>Clostridia</taxon>
        <taxon>Thermoanaerobacterales</taxon>
        <taxon>Thermoanaerobacteraceae</taxon>
        <taxon>Thermoanaerobacterium</taxon>
    </lineage>
</organism>
<dbReference type="Proteomes" id="UP000214975">
    <property type="component" value="Chromosome"/>
</dbReference>
<keyword evidence="3" id="KW-0238">DNA-binding</keyword>
<dbReference type="InterPro" id="IPR012337">
    <property type="entry name" value="RNaseH-like_sf"/>
</dbReference>
<dbReference type="InterPro" id="IPR015378">
    <property type="entry name" value="Transposase-like_Mu_C"/>
</dbReference>
<feature type="region of interest" description="Disordered" evidence="1">
    <location>
        <begin position="638"/>
        <end position="661"/>
    </location>
</feature>
<feature type="compositionally biased region" description="Basic and acidic residues" evidence="1">
    <location>
        <begin position="638"/>
        <end position="651"/>
    </location>
</feature>
<dbReference type="InterPro" id="IPR036397">
    <property type="entry name" value="RNaseH_sf"/>
</dbReference>
<sequence length="721" mass="84362">MIAVNTLIKWVQDNDKESVERILWLDRQQNLAYVINIHSNESPFPRCISDIEEGIKQGIAGILESDPFVKVADEEELSGKSKEIRDKAWEVIKELVVLEPVIFYKKERRELVLKVSSIYNLHEKTVSNYLKRFWKRGKIKNALLPDYYLCGGPGKERRAGDKKRGRRRKNAELVGEGINVDEEVKKIFNIAINKYYHTGAKNSLKLAYELMRKEFFSDEFRIDNGIRVPVIKPIGEVPTYAQFRYWYYKNINFKKQITSRQSSKKYEQQYRPLLGNSTTEAIAPGSIYQIDATVGDIYLVSRYNRNWIIGRPVIYGVIDVFSRMVVGIYVGLEGPSWIGAMMALANAASDKVAFCREYGIDIEEKDWPVHHLPESILADRGELEGKNVENIINALHVKIQNTPPYRADWKAVIEQHFRITNLRVKPLLPGTVNPDVRERGDRDYRLDAKLDIYQFTQIIIKCALYHNNQYYLKNYDREEMMVADEVECIPREIWNWGIANRAGRLRSVPEDIIKLNLMPSDTATVTAKGIKFKGLYYASSKTLKERWFEKARNKGTWKIDVSYDPRNMNFIYIKEQNGMDFEKCFLLEHQDRYKDKNFEEIQYLLEEEKLQIKMAEDKELQAKVDLIAEIENIAKEAEKSFKEEKSNESDSKRKKGIRNNRRLEKMINREKEAFELDKKDTGNKAEVISFNRAEQKEQLDENNTIDLLLRKQKEALKKIHE</sequence>
<accession>A0A223I0H0</accession>
<proteinExistence type="predicted"/>
<evidence type="ECO:0000313" key="4">
    <source>
        <dbReference type="Proteomes" id="UP000214975"/>
    </source>
</evidence>
<dbReference type="GO" id="GO:0015074">
    <property type="term" value="P:DNA integration"/>
    <property type="evidence" value="ECO:0007669"/>
    <property type="project" value="InterPro"/>
</dbReference>
<feature type="domain" description="Integrase catalytic" evidence="2">
    <location>
        <begin position="280"/>
        <end position="498"/>
    </location>
</feature>
<dbReference type="RefSeq" id="WP_094397517.1">
    <property type="nucleotide sequence ID" value="NZ_CP016893.1"/>
</dbReference>
<dbReference type="EMBL" id="CP016893">
    <property type="protein sequence ID" value="AST58044.1"/>
    <property type="molecule type" value="Genomic_DNA"/>
</dbReference>